<evidence type="ECO:0000313" key="3">
    <source>
        <dbReference type="Proteomes" id="UP001055172"/>
    </source>
</evidence>
<evidence type="ECO:0000256" key="1">
    <source>
        <dbReference type="SAM" id="MobiDB-lite"/>
    </source>
</evidence>
<evidence type="ECO:0000313" key="2">
    <source>
        <dbReference type="EMBL" id="GJC84724.1"/>
    </source>
</evidence>
<protein>
    <submittedName>
        <fullName evidence="2">Uncharacterized protein</fullName>
    </submittedName>
</protein>
<feature type="compositionally biased region" description="Basic and acidic residues" evidence="1">
    <location>
        <begin position="162"/>
        <end position="177"/>
    </location>
</feature>
<dbReference type="EMBL" id="BPPX01000015">
    <property type="protein sequence ID" value="GJC84724.1"/>
    <property type="molecule type" value="Genomic_DNA"/>
</dbReference>
<keyword evidence="3" id="KW-1185">Reference proteome</keyword>
<dbReference type="AlphaFoldDB" id="A0AA37GQ16"/>
<dbReference type="Proteomes" id="UP001055172">
    <property type="component" value="Unassembled WGS sequence"/>
</dbReference>
<gene>
    <name evidence="2" type="ORF">ColLi_07562</name>
</gene>
<proteinExistence type="predicted"/>
<feature type="region of interest" description="Disordered" evidence="1">
    <location>
        <begin position="222"/>
        <end position="246"/>
    </location>
</feature>
<reference evidence="2 3" key="1">
    <citation type="submission" date="2021-07" db="EMBL/GenBank/DDBJ databases">
        <title>Genome data of Colletotrichum spaethianum.</title>
        <authorList>
            <person name="Utami Y.D."/>
            <person name="Hiruma K."/>
        </authorList>
    </citation>
    <scope>NUCLEOTIDE SEQUENCE [LARGE SCALE GENOMIC DNA]</scope>
    <source>
        <strain evidence="2 3">MAFF 242679</strain>
    </source>
</reference>
<accession>A0AA37GQ16</accession>
<sequence>MHPEWAQYMEELRQDAERSSRGEPCPACDTTNSAHLLIGEYWCDFYRLSTLIKLSFTFSRQVLGRAERWHNAQEKLRTLLRDVDSAQRAVEWGRNNPRPESRLAEKEAHLKAVSEAFEKKKKYFYSITKTFAASLIEEELLEEEDLPEFLQRPHAQGRKRREAAESKAEREAQEQMRRRLARKNQHSAPKQTVWTLHELKAMWESGNITEEARGLITFTKEKPRNARKSAPRIKEEGGDGDMEILQPPTGAELEAAVAELYPDPGSAGRRAVDLDASPWIFMPPGLPQWELPSTT</sequence>
<organism evidence="2 3">
    <name type="scientific">Colletotrichum liriopes</name>
    <dbReference type="NCBI Taxonomy" id="708192"/>
    <lineage>
        <taxon>Eukaryota</taxon>
        <taxon>Fungi</taxon>
        <taxon>Dikarya</taxon>
        <taxon>Ascomycota</taxon>
        <taxon>Pezizomycotina</taxon>
        <taxon>Sordariomycetes</taxon>
        <taxon>Hypocreomycetidae</taxon>
        <taxon>Glomerellales</taxon>
        <taxon>Glomerellaceae</taxon>
        <taxon>Colletotrichum</taxon>
        <taxon>Colletotrichum spaethianum species complex</taxon>
    </lineage>
</organism>
<feature type="region of interest" description="Disordered" evidence="1">
    <location>
        <begin position="147"/>
        <end position="189"/>
    </location>
</feature>
<name>A0AA37GQ16_9PEZI</name>
<comment type="caution">
    <text evidence="2">The sequence shown here is derived from an EMBL/GenBank/DDBJ whole genome shotgun (WGS) entry which is preliminary data.</text>
</comment>